<sequence>MLTLANCFLMGDSAGGNVIHHVAVRVTSEKLQVLKIIGLVSIQPFFGGEDRTESEIRLKWVPVCSMDKTDWYFKMFLTDGSNRDHEAINVCGPNAMDISKVDYPNTLLFVGGFDPLVDWQKRYYDWLKKSGKEVELIEYPNMIHAFYYFHDLPETRNLISKVKDFMVKQMDNMN</sequence>
<comment type="caution">
    <text evidence="1">The sequence shown here is derived from an EMBL/GenBank/DDBJ whole genome shotgun (WGS) entry which is preliminary data.</text>
</comment>
<keyword evidence="2" id="KW-1185">Reference proteome</keyword>
<accession>A0ACB0LC43</accession>
<evidence type="ECO:0000313" key="2">
    <source>
        <dbReference type="Proteomes" id="UP001177021"/>
    </source>
</evidence>
<proteinExistence type="predicted"/>
<gene>
    <name evidence="1" type="ORF">MILVUS5_LOCUS31703</name>
</gene>
<name>A0ACB0LC43_TRIPR</name>
<evidence type="ECO:0000313" key="1">
    <source>
        <dbReference type="EMBL" id="CAJ2666988.1"/>
    </source>
</evidence>
<reference evidence="1" key="1">
    <citation type="submission" date="2023-10" db="EMBL/GenBank/DDBJ databases">
        <authorList>
            <person name="Rodriguez Cubillos JULIANA M."/>
            <person name="De Vega J."/>
        </authorList>
    </citation>
    <scope>NUCLEOTIDE SEQUENCE</scope>
</reference>
<organism evidence="1 2">
    <name type="scientific">Trifolium pratense</name>
    <name type="common">Red clover</name>
    <dbReference type="NCBI Taxonomy" id="57577"/>
    <lineage>
        <taxon>Eukaryota</taxon>
        <taxon>Viridiplantae</taxon>
        <taxon>Streptophyta</taxon>
        <taxon>Embryophyta</taxon>
        <taxon>Tracheophyta</taxon>
        <taxon>Spermatophyta</taxon>
        <taxon>Magnoliopsida</taxon>
        <taxon>eudicotyledons</taxon>
        <taxon>Gunneridae</taxon>
        <taxon>Pentapetalae</taxon>
        <taxon>rosids</taxon>
        <taxon>fabids</taxon>
        <taxon>Fabales</taxon>
        <taxon>Fabaceae</taxon>
        <taxon>Papilionoideae</taxon>
        <taxon>50 kb inversion clade</taxon>
        <taxon>NPAAA clade</taxon>
        <taxon>Hologalegina</taxon>
        <taxon>IRL clade</taxon>
        <taxon>Trifolieae</taxon>
        <taxon>Trifolium</taxon>
    </lineage>
</organism>
<protein>
    <submittedName>
        <fullName evidence="1">Uncharacterized protein</fullName>
    </submittedName>
</protein>
<dbReference type="EMBL" id="CASHSV030000513">
    <property type="protein sequence ID" value="CAJ2666988.1"/>
    <property type="molecule type" value="Genomic_DNA"/>
</dbReference>
<dbReference type="Proteomes" id="UP001177021">
    <property type="component" value="Unassembled WGS sequence"/>
</dbReference>